<feature type="compositionally biased region" description="Basic residues" evidence="1">
    <location>
        <begin position="611"/>
        <end position="620"/>
    </location>
</feature>
<dbReference type="EMBL" id="CAJJDP010000047">
    <property type="protein sequence ID" value="CAD8165603.1"/>
    <property type="molecule type" value="Genomic_DNA"/>
</dbReference>
<dbReference type="GO" id="GO:1904430">
    <property type="term" value="P:negative regulation of t-circle formation"/>
    <property type="evidence" value="ECO:0007669"/>
    <property type="project" value="TreeGrafter"/>
</dbReference>
<dbReference type="Proteomes" id="UP000683925">
    <property type="component" value="Unassembled WGS sequence"/>
</dbReference>
<dbReference type="GO" id="GO:0045910">
    <property type="term" value="P:negative regulation of DNA recombination"/>
    <property type="evidence" value="ECO:0007669"/>
    <property type="project" value="TreeGrafter"/>
</dbReference>
<dbReference type="GO" id="GO:0003678">
    <property type="term" value="F:DNA helicase activity"/>
    <property type="evidence" value="ECO:0007669"/>
    <property type="project" value="TreeGrafter"/>
</dbReference>
<dbReference type="PANTHER" id="PTHR11472:SF63">
    <property type="entry name" value="CHROMOSOME UNDETERMINED SCAFFOLD_47, WHOLE GENOME SHOTGUN SEQUENCE"/>
    <property type="match status" value="1"/>
</dbReference>
<organism evidence="3 4">
    <name type="scientific">Paramecium octaurelia</name>
    <dbReference type="NCBI Taxonomy" id="43137"/>
    <lineage>
        <taxon>Eukaryota</taxon>
        <taxon>Sar</taxon>
        <taxon>Alveolata</taxon>
        <taxon>Ciliophora</taxon>
        <taxon>Intramacronucleata</taxon>
        <taxon>Oligohymenophorea</taxon>
        <taxon>Peniculida</taxon>
        <taxon>Parameciidae</taxon>
        <taxon>Paramecium</taxon>
    </lineage>
</organism>
<dbReference type="PANTHER" id="PTHR11472">
    <property type="entry name" value="DNA REPAIR DEAD HELICASE RAD3/XP-D SUBFAMILY MEMBER"/>
    <property type="match status" value="1"/>
</dbReference>
<dbReference type="OMA" id="CLEQQPN"/>
<dbReference type="GO" id="GO:0005634">
    <property type="term" value="C:nucleus"/>
    <property type="evidence" value="ECO:0007669"/>
    <property type="project" value="TreeGrafter"/>
</dbReference>
<dbReference type="GO" id="GO:0070182">
    <property type="term" value="F:DNA polymerase binding"/>
    <property type="evidence" value="ECO:0007669"/>
    <property type="project" value="TreeGrafter"/>
</dbReference>
<dbReference type="InterPro" id="IPR006555">
    <property type="entry name" value="ATP-dep_Helicase_C"/>
</dbReference>
<feature type="compositionally biased region" description="Acidic residues" evidence="1">
    <location>
        <begin position="644"/>
        <end position="654"/>
    </location>
</feature>
<gene>
    <name evidence="3" type="ORF">POCTA_138.1.T0470027</name>
</gene>
<dbReference type="GO" id="GO:0090657">
    <property type="term" value="P:telomeric loop disassembly"/>
    <property type="evidence" value="ECO:0007669"/>
    <property type="project" value="TreeGrafter"/>
</dbReference>
<comment type="caution">
    <text evidence="3">The sequence shown here is derived from an EMBL/GenBank/DDBJ whole genome shotgun (WGS) entry which is preliminary data.</text>
</comment>
<reference evidence="3" key="1">
    <citation type="submission" date="2021-01" db="EMBL/GenBank/DDBJ databases">
        <authorList>
            <consortium name="Genoscope - CEA"/>
            <person name="William W."/>
        </authorList>
    </citation>
    <scope>NUCLEOTIDE SEQUENCE</scope>
</reference>
<feature type="compositionally biased region" description="Basic and acidic residues" evidence="1">
    <location>
        <begin position="701"/>
        <end position="714"/>
    </location>
</feature>
<proteinExistence type="predicted"/>
<feature type="compositionally biased region" description="Basic residues" evidence="1">
    <location>
        <begin position="583"/>
        <end position="592"/>
    </location>
</feature>
<dbReference type="InterPro" id="IPR045028">
    <property type="entry name" value="DinG/Rad3-like"/>
</dbReference>
<keyword evidence="4" id="KW-1185">Reference proteome</keyword>
<name>A0A8S1UNG1_PAROT</name>
<evidence type="ECO:0000256" key="1">
    <source>
        <dbReference type="SAM" id="MobiDB-lite"/>
    </source>
</evidence>
<sequence length="714" mass="85770">MKFVIRTNNQFESHSIDGIQVRTPKNVMVSGEFMEKVIESLKKQQNAMLEHVKGKGRLFSLLCPALGWLKHREENSTKQEKLEKIRIVYAYYSKFDQQYLEEQLRKIDYQPKISQINQQDNIQINDEDDLILIDQQSLLNSDLTAFQNSILIIDDAHQPQDNNKLLGQIEKSTIQKAINELVELFNDLQKMNNQDQKQFLQEYEFETIKIFQQRLLVLNKKFDNCENIRFSDHPIFQFIQDFISIYDKNMMYSQIQVQKNYLICSKLAKLSQLKAFADFFKFLQVAVICYQEKKYKYPNYEFKVVVDQINKQDKIEINVKYYLTHLQSRLEKLQFQSVILSSDFIQPKYLPNFHIYHTFDKREYFQTVLLQIKWASNLYDNLLMNLERFVKSIPNGILVIFSSFTSVQQFRQHCLEQQPNFFGVIEKYKKLFWGLDQKKNEIVDYIKCSEKGAILFESYEKIFNKNYHFPGHLCKGLIIAQLRALSQNCPDYSLHCEDDITYKHWNFDKILERTLLYENDKGVLIIFSLQKQIEFWYSCLKNQFRFEYDENQITEWFKNDQNSQNDDMLIEWYYPQREQTKTKIQKQQKKRTNQQDQEQDEIVQMSEHSQKIKKVTKKQNQRQSQGYSKNKKSKRQIKSNEQQEQQEIEEEEQENFIQQKKEETEKKQKNKNPKKNKEEQSKVKKQSTLEKFINKVQSAKKNTDKDDQDSNKSS</sequence>
<dbReference type="GO" id="GO:0016818">
    <property type="term" value="F:hydrolase activity, acting on acid anhydrides, in phosphorus-containing anhydrides"/>
    <property type="evidence" value="ECO:0007669"/>
    <property type="project" value="InterPro"/>
</dbReference>
<accession>A0A8S1UNG1</accession>
<evidence type="ECO:0000313" key="3">
    <source>
        <dbReference type="EMBL" id="CAD8165603.1"/>
    </source>
</evidence>
<evidence type="ECO:0000313" key="4">
    <source>
        <dbReference type="Proteomes" id="UP000683925"/>
    </source>
</evidence>
<dbReference type="Pfam" id="PF13307">
    <property type="entry name" value="Helicase_C_2"/>
    <property type="match status" value="1"/>
</dbReference>
<protein>
    <recommendedName>
        <fullName evidence="2">ATP-dependent helicase C-terminal domain-containing protein</fullName>
    </recommendedName>
</protein>
<dbReference type="GO" id="GO:0010569">
    <property type="term" value="P:regulation of double-strand break repair via homologous recombination"/>
    <property type="evidence" value="ECO:0007669"/>
    <property type="project" value="TreeGrafter"/>
</dbReference>
<feature type="region of interest" description="Disordered" evidence="1">
    <location>
        <begin position="581"/>
        <end position="714"/>
    </location>
</feature>
<dbReference type="AlphaFoldDB" id="A0A8S1UNG1"/>
<evidence type="ECO:0000259" key="2">
    <source>
        <dbReference type="Pfam" id="PF13307"/>
    </source>
</evidence>
<dbReference type="GO" id="GO:0003676">
    <property type="term" value="F:nucleic acid binding"/>
    <property type="evidence" value="ECO:0007669"/>
    <property type="project" value="InterPro"/>
</dbReference>
<dbReference type="GO" id="GO:0005524">
    <property type="term" value="F:ATP binding"/>
    <property type="evidence" value="ECO:0007669"/>
    <property type="project" value="InterPro"/>
</dbReference>
<feature type="domain" description="ATP-dependent helicase C-terminal" evidence="2">
    <location>
        <begin position="387"/>
        <end position="482"/>
    </location>
</feature>
<dbReference type="OrthoDB" id="311271at2759"/>